<dbReference type="Pfam" id="PF00155">
    <property type="entry name" value="Aminotran_1_2"/>
    <property type="match status" value="1"/>
</dbReference>
<keyword evidence="3" id="KW-0805">Transcription regulation</keyword>
<reference evidence="7 8" key="1">
    <citation type="submission" date="2019-03" db="EMBL/GenBank/DDBJ databases">
        <title>Genomic Encyclopedia of Type Strains, Phase III (KMG-III): the genomes of soil and plant-associated and newly described type strains.</title>
        <authorList>
            <person name="Whitman W."/>
        </authorList>
    </citation>
    <scope>NUCLEOTIDE SEQUENCE [LARGE SCALE GENOMIC DNA]</scope>
    <source>
        <strain evidence="7 8">CECT 7378</strain>
    </source>
</reference>
<accession>A0A4V3CGD7</accession>
<dbReference type="AlphaFoldDB" id="A0A4V3CGD7"/>
<dbReference type="InterPro" id="IPR015424">
    <property type="entry name" value="PyrdxlP-dep_Trfase"/>
</dbReference>
<dbReference type="Pfam" id="PF00392">
    <property type="entry name" value="GntR"/>
    <property type="match status" value="1"/>
</dbReference>
<comment type="similarity">
    <text evidence="1">In the C-terminal section; belongs to the class-I pyridoxal-phosphate-dependent aminotransferase family.</text>
</comment>
<dbReference type="Proteomes" id="UP000294656">
    <property type="component" value="Unassembled WGS sequence"/>
</dbReference>
<evidence type="ECO:0000256" key="3">
    <source>
        <dbReference type="ARBA" id="ARBA00023015"/>
    </source>
</evidence>
<dbReference type="PANTHER" id="PTHR46577">
    <property type="entry name" value="HTH-TYPE TRANSCRIPTIONAL REGULATORY PROTEIN GABR"/>
    <property type="match status" value="1"/>
</dbReference>
<keyword evidence="5" id="KW-0804">Transcription</keyword>
<dbReference type="GO" id="GO:0003700">
    <property type="term" value="F:DNA-binding transcription factor activity"/>
    <property type="evidence" value="ECO:0007669"/>
    <property type="project" value="InterPro"/>
</dbReference>
<dbReference type="SUPFAM" id="SSF53383">
    <property type="entry name" value="PLP-dependent transferases"/>
    <property type="match status" value="1"/>
</dbReference>
<dbReference type="PRINTS" id="PR00035">
    <property type="entry name" value="HTHGNTR"/>
</dbReference>
<dbReference type="InterPro" id="IPR015421">
    <property type="entry name" value="PyrdxlP-dep_Trfase_major"/>
</dbReference>
<evidence type="ECO:0000256" key="4">
    <source>
        <dbReference type="ARBA" id="ARBA00023125"/>
    </source>
</evidence>
<evidence type="ECO:0000313" key="8">
    <source>
        <dbReference type="Proteomes" id="UP000294656"/>
    </source>
</evidence>
<sequence>MMSPIASLTLSISDNATPYYLQLREQILAAIREKRVSPEDKLPSSRSLANMLGVSRSVVTQTYDQLVAEGVLVSKPKRGIFIANTSLITMPLESLPEAKSAEPEKTVGYFDSSADHSVFPHKAWAASMRRAWLNPDPKILMGNYRLGFPQLKEQLAKFLYSLRGLECGAEQIIITAGNRDALQLLQHMLKKHVNQWYTENPTYPPINASLTGQLEHLDVQLGGALPPENTSPWAAVITPCRQYPLGISYSSQCREKWLQTLSEKQGFVIEDDYDNEFIFHGRPVTTLFQAAKHRVSAEERVFYVGSFSKTLFRGLRLSYVVVPKAFVKPVLESQKQLGQSASLPMQPALSDFMASGAFYRHLNKMRRHYRMKRDYLESLLNAHLSQWFEWEKPTAGMHILLRLKTPYADDPEISGFLKSYAMTQGLQLSLLEDHYVDPMLATKGIVLGFSNTSENDMECWVNVISQCLGCYFDG</sequence>
<dbReference type="CDD" id="cd00609">
    <property type="entry name" value="AAT_like"/>
    <property type="match status" value="1"/>
</dbReference>
<evidence type="ECO:0000313" key="7">
    <source>
        <dbReference type="EMBL" id="TDO97352.1"/>
    </source>
</evidence>
<name>A0A4V3CGD7_9GAMM</name>
<evidence type="ECO:0000259" key="6">
    <source>
        <dbReference type="PROSITE" id="PS50949"/>
    </source>
</evidence>
<keyword evidence="4" id="KW-0238">DNA-binding</keyword>
<dbReference type="InterPro" id="IPR051446">
    <property type="entry name" value="HTH_trans_reg/aminotransferase"/>
</dbReference>
<dbReference type="RefSeq" id="WP_133503934.1">
    <property type="nucleotide sequence ID" value="NZ_SNXC01000012.1"/>
</dbReference>
<evidence type="ECO:0000256" key="1">
    <source>
        <dbReference type="ARBA" id="ARBA00005384"/>
    </source>
</evidence>
<gene>
    <name evidence="7" type="ORF">DFP79_2169</name>
</gene>
<dbReference type="SUPFAM" id="SSF46785">
    <property type="entry name" value="Winged helix' DNA-binding domain"/>
    <property type="match status" value="1"/>
</dbReference>
<dbReference type="OrthoDB" id="9808770at2"/>
<keyword evidence="8" id="KW-1185">Reference proteome</keyword>
<evidence type="ECO:0000256" key="5">
    <source>
        <dbReference type="ARBA" id="ARBA00023163"/>
    </source>
</evidence>
<evidence type="ECO:0000256" key="2">
    <source>
        <dbReference type="ARBA" id="ARBA00022898"/>
    </source>
</evidence>
<dbReference type="GO" id="GO:0030170">
    <property type="term" value="F:pyridoxal phosphate binding"/>
    <property type="evidence" value="ECO:0007669"/>
    <property type="project" value="InterPro"/>
</dbReference>
<dbReference type="PANTHER" id="PTHR46577:SF1">
    <property type="entry name" value="HTH-TYPE TRANSCRIPTIONAL REGULATORY PROTEIN GABR"/>
    <property type="match status" value="1"/>
</dbReference>
<dbReference type="PROSITE" id="PS50949">
    <property type="entry name" value="HTH_GNTR"/>
    <property type="match status" value="1"/>
</dbReference>
<comment type="caution">
    <text evidence="7">The sequence shown here is derived from an EMBL/GenBank/DDBJ whole genome shotgun (WGS) entry which is preliminary data.</text>
</comment>
<dbReference type="GO" id="GO:0003677">
    <property type="term" value="F:DNA binding"/>
    <property type="evidence" value="ECO:0007669"/>
    <property type="project" value="UniProtKB-KW"/>
</dbReference>
<proteinExistence type="inferred from homology"/>
<feature type="domain" description="HTH gntR-type" evidence="6">
    <location>
        <begin position="17"/>
        <end position="85"/>
    </location>
</feature>
<dbReference type="CDD" id="cd07377">
    <property type="entry name" value="WHTH_GntR"/>
    <property type="match status" value="1"/>
</dbReference>
<dbReference type="Gene3D" id="3.40.640.10">
    <property type="entry name" value="Type I PLP-dependent aspartate aminotransferase-like (Major domain)"/>
    <property type="match status" value="1"/>
</dbReference>
<dbReference type="SMART" id="SM00345">
    <property type="entry name" value="HTH_GNTR"/>
    <property type="match status" value="1"/>
</dbReference>
<dbReference type="InterPro" id="IPR036388">
    <property type="entry name" value="WH-like_DNA-bd_sf"/>
</dbReference>
<protein>
    <submittedName>
        <fullName evidence="7">GntR family transcriptional regulator</fullName>
    </submittedName>
</protein>
<keyword evidence="2" id="KW-0663">Pyridoxal phosphate</keyword>
<dbReference type="InterPro" id="IPR000524">
    <property type="entry name" value="Tscrpt_reg_HTH_GntR"/>
</dbReference>
<dbReference type="InterPro" id="IPR036390">
    <property type="entry name" value="WH_DNA-bd_sf"/>
</dbReference>
<dbReference type="InterPro" id="IPR004839">
    <property type="entry name" value="Aminotransferase_I/II_large"/>
</dbReference>
<dbReference type="EMBL" id="SNXC01000012">
    <property type="protein sequence ID" value="TDO97352.1"/>
    <property type="molecule type" value="Genomic_DNA"/>
</dbReference>
<dbReference type="Gene3D" id="1.10.10.10">
    <property type="entry name" value="Winged helix-like DNA-binding domain superfamily/Winged helix DNA-binding domain"/>
    <property type="match status" value="1"/>
</dbReference>
<organism evidence="7 8">
    <name type="scientific">Marinomonas balearica</name>
    <dbReference type="NCBI Taxonomy" id="491947"/>
    <lineage>
        <taxon>Bacteria</taxon>
        <taxon>Pseudomonadati</taxon>
        <taxon>Pseudomonadota</taxon>
        <taxon>Gammaproteobacteria</taxon>
        <taxon>Oceanospirillales</taxon>
        <taxon>Oceanospirillaceae</taxon>
        <taxon>Marinomonas</taxon>
    </lineage>
</organism>